<dbReference type="InterPro" id="IPR056729">
    <property type="entry name" value="GMPPB_C"/>
</dbReference>
<dbReference type="AlphaFoldDB" id="A0A8J8P7L5"/>
<comment type="pathway">
    <text evidence="2">Nucleotide-sugar biosynthesis; UDP-N-acetyl-alpha-D-glucosamine biosynthesis; UDP-N-acetyl-alpha-D-glucosamine from N-acetyl-alpha-D-glucosamine 1-phosphate: step 1/1.</text>
</comment>
<dbReference type="Pfam" id="PF00483">
    <property type="entry name" value="NTP_transferase"/>
    <property type="match status" value="1"/>
</dbReference>
<dbReference type="CDD" id="cd04181">
    <property type="entry name" value="NTP_transferase"/>
    <property type="match status" value="1"/>
</dbReference>
<proteinExistence type="predicted"/>
<evidence type="ECO:0000256" key="1">
    <source>
        <dbReference type="ARBA" id="ARBA00005166"/>
    </source>
</evidence>
<evidence type="ECO:0000256" key="4">
    <source>
        <dbReference type="ARBA" id="ARBA00012457"/>
    </source>
</evidence>
<dbReference type="InterPro" id="IPR011004">
    <property type="entry name" value="Trimer_LpxA-like_sf"/>
</dbReference>
<evidence type="ECO:0000259" key="13">
    <source>
        <dbReference type="Pfam" id="PF00483"/>
    </source>
</evidence>
<evidence type="ECO:0000256" key="11">
    <source>
        <dbReference type="ARBA" id="ARBA00048493"/>
    </source>
</evidence>
<feature type="domain" description="Mannose-1-phosphate guanyltransferase C-terminal" evidence="14">
    <location>
        <begin position="306"/>
        <end position="413"/>
    </location>
</feature>
<evidence type="ECO:0000256" key="9">
    <source>
        <dbReference type="ARBA" id="ARBA00023315"/>
    </source>
</evidence>
<comment type="catalytic activity">
    <reaction evidence="11">
        <text>N-acetyl-alpha-D-glucosamine 1-phosphate + UTP + H(+) = UDP-N-acetyl-alpha-D-glucosamine + diphosphate</text>
        <dbReference type="Rhea" id="RHEA:13509"/>
        <dbReference type="ChEBI" id="CHEBI:15378"/>
        <dbReference type="ChEBI" id="CHEBI:33019"/>
        <dbReference type="ChEBI" id="CHEBI:46398"/>
        <dbReference type="ChEBI" id="CHEBI:57705"/>
        <dbReference type="ChEBI" id="CHEBI:57776"/>
        <dbReference type="EC" id="2.7.7.23"/>
    </reaction>
</comment>
<feature type="region of interest" description="Disordered" evidence="12">
    <location>
        <begin position="417"/>
        <end position="440"/>
    </location>
</feature>
<dbReference type="Gene3D" id="2.160.10.10">
    <property type="entry name" value="Hexapeptide repeat proteins"/>
    <property type="match status" value="1"/>
</dbReference>
<evidence type="ECO:0000256" key="5">
    <source>
        <dbReference type="ARBA" id="ARBA00013414"/>
    </source>
</evidence>
<keyword evidence="7" id="KW-0548">Nucleotidyltransferase</keyword>
<dbReference type="InterPro" id="IPR005835">
    <property type="entry name" value="NTP_transferase_dom"/>
</dbReference>
<dbReference type="Pfam" id="PF25087">
    <property type="entry name" value="GMPPB_C"/>
    <property type="match status" value="1"/>
</dbReference>
<keyword evidence="9" id="KW-0012">Acyltransferase</keyword>
<dbReference type="SUPFAM" id="SSF53448">
    <property type="entry name" value="Nucleotide-diphospho-sugar transferases"/>
    <property type="match status" value="1"/>
</dbReference>
<evidence type="ECO:0000256" key="7">
    <source>
        <dbReference type="ARBA" id="ARBA00022695"/>
    </source>
</evidence>
<dbReference type="OrthoDB" id="15372at2157"/>
<dbReference type="InterPro" id="IPR029044">
    <property type="entry name" value="Nucleotide-diphossugar_trans"/>
</dbReference>
<dbReference type="Proteomes" id="UP000705823">
    <property type="component" value="Unassembled WGS sequence"/>
</dbReference>
<organism evidence="15 16">
    <name type="scientific">Halonotius terrestris</name>
    <dbReference type="NCBI Taxonomy" id="2487750"/>
    <lineage>
        <taxon>Archaea</taxon>
        <taxon>Methanobacteriati</taxon>
        <taxon>Methanobacteriota</taxon>
        <taxon>Stenosarchaea group</taxon>
        <taxon>Halobacteria</taxon>
        <taxon>Halobacteriales</taxon>
        <taxon>Haloferacaceae</taxon>
        <taxon>Halonotius</taxon>
    </lineage>
</organism>
<dbReference type="Gene3D" id="3.90.550.10">
    <property type="entry name" value="Spore Coat Polysaccharide Biosynthesis Protein SpsA, Chain A"/>
    <property type="match status" value="1"/>
</dbReference>
<keyword evidence="6" id="KW-0808">Transferase</keyword>
<protein>
    <recommendedName>
        <fullName evidence="5">Bifunctional protein GlmU</fullName>
        <ecNumber evidence="3">2.3.1.157</ecNumber>
        <ecNumber evidence="4">2.7.7.23</ecNumber>
    </recommendedName>
</protein>
<keyword evidence="16" id="KW-1185">Reference proteome</keyword>
<dbReference type="EMBL" id="RKLU01000005">
    <property type="protein sequence ID" value="TQQ79313.1"/>
    <property type="molecule type" value="Genomic_DNA"/>
</dbReference>
<evidence type="ECO:0000256" key="12">
    <source>
        <dbReference type="SAM" id="MobiDB-lite"/>
    </source>
</evidence>
<dbReference type="PANTHER" id="PTHR43584:SF8">
    <property type="entry name" value="N-ACETYLMURAMATE ALPHA-1-PHOSPHATE URIDYLYLTRANSFERASE"/>
    <property type="match status" value="1"/>
</dbReference>
<dbReference type="InterPro" id="IPR050065">
    <property type="entry name" value="GlmU-like"/>
</dbReference>
<name>A0A8J8P7L5_9EURY</name>
<evidence type="ECO:0000256" key="6">
    <source>
        <dbReference type="ARBA" id="ARBA00022679"/>
    </source>
</evidence>
<evidence type="ECO:0000256" key="3">
    <source>
        <dbReference type="ARBA" id="ARBA00012225"/>
    </source>
</evidence>
<evidence type="ECO:0000256" key="2">
    <source>
        <dbReference type="ARBA" id="ARBA00005208"/>
    </source>
</evidence>
<accession>A0A8J8P7L5</accession>
<comment type="catalytic activity">
    <reaction evidence="10">
        <text>alpha-D-glucosamine 1-phosphate + acetyl-CoA = N-acetyl-alpha-D-glucosamine 1-phosphate + CoA + H(+)</text>
        <dbReference type="Rhea" id="RHEA:13725"/>
        <dbReference type="ChEBI" id="CHEBI:15378"/>
        <dbReference type="ChEBI" id="CHEBI:57287"/>
        <dbReference type="ChEBI" id="CHEBI:57288"/>
        <dbReference type="ChEBI" id="CHEBI:57776"/>
        <dbReference type="ChEBI" id="CHEBI:58516"/>
        <dbReference type="EC" id="2.3.1.157"/>
    </reaction>
</comment>
<dbReference type="PANTHER" id="PTHR43584">
    <property type="entry name" value="NUCLEOTIDYL TRANSFERASE"/>
    <property type="match status" value="1"/>
</dbReference>
<evidence type="ECO:0000256" key="8">
    <source>
        <dbReference type="ARBA" id="ARBA00023268"/>
    </source>
</evidence>
<feature type="domain" description="Nucleotidyl transferase" evidence="13">
    <location>
        <begin position="3"/>
        <end position="222"/>
    </location>
</feature>
<sequence length="440" mass="45800">MQVVILAAGRGTRMGPLTESMPKPLLPVADRPLVAHVADAAVAAGADELVLTVGYGGDQIREYFGTAYGGVPVRYAEQTEQRGTADALAAAADHLDDDFAVLNGDSIYEASDLAGLFESVPQVGAVRVDNPSSYGVLATDDDGVVTEVREKPENPESNLVNAGAYTFPKDAIELLDVPESERGEYELTDVLERLIDRDALGTVVFETWLDVGRPWELLAANERRLPGGPAATTTTDGGAVMGEDWDASTVDNADAESAPDRDPHAADGVLANHLTVPADTQIHPDATIRGDVVIEAGVSVGPGVVIEGPTLLRAGSSVGPNAYIRGATLLGEDAHVGHAVEIKNSVLMAGATVGHLSYVGDSILARDVNLGAGTNVANLRHDDEPVALTVKGDRVSTGRRKFGTVLGPDVATGIQTGINPGVTLSAGTRTEPGENVTRDR</sequence>
<dbReference type="GO" id="GO:0003977">
    <property type="term" value="F:UDP-N-acetylglucosamine diphosphorylase activity"/>
    <property type="evidence" value="ECO:0007669"/>
    <property type="project" value="UniProtKB-EC"/>
</dbReference>
<evidence type="ECO:0000256" key="10">
    <source>
        <dbReference type="ARBA" id="ARBA00048247"/>
    </source>
</evidence>
<dbReference type="EC" id="2.3.1.157" evidence="3"/>
<comment type="pathway">
    <text evidence="1">Nucleotide-sugar biosynthesis; UDP-N-acetyl-alpha-D-glucosamine biosynthesis; N-acetyl-alpha-D-glucosamine 1-phosphate from alpha-D-glucosamine 6-phosphate (route II): step 2/2.</text>
</comment>
<dbReference type="GO" id="GO:0019134">
    <property type="term" value="F:glucosamine-1-phosphate N-acetyltransferase activity"/>
    <property type="evidence" value="ECO:0007669"/>
    <property type="project" value="UniProtKB-EC"/>
</dbReference>
<comment type="caution">
    <text evidence="15">The sequence shown here is derived from an EMBL/GenBank/DDBJ whole genome shotgun (WGS) entry which is preliminary data.</text>
</comment>
<gene>
    <name evidence="15" type="ORF">EGH24_11825</name>
</gene>
<evidence type="ECO:0000259" key="14">
    <source>
        <dbReference type="Pfam" id="PF25087"/>
    </source>
</evidence>
<evidence type="ECO:0000313" key="15">
    <source>
        <dbReference type="EMBL" id="TQQ79313.1"/>
    </source>
</evidence>
<evidence type="ECO:0000313" key="16">
    <source>
        <dbReference type="Proteomes" id="UP000705823"/>
    </source>
</evidence>
<dbReference type="SUPFAM" id="SSF51161">
    <property type="entry name" value="Trimeric LpxA-like enzymes"/>
    <property type="match status" value="1"/>
</dbReference>
<dbReference type="EC" id="2.7.7.23" evidence="4"/>
<dbReference type="RefSeq" id="WP_142980349.1">
    <property type="nucleotide sequence ID" value="NZ_RKLU01000005.1"/>
</dbReference>
<reference evidence="15" key="1">
    <citation type="submission" date="2019-02" db="EMBL/GenBank/DDBJ databases">
        <title>Halonotius sp. a new haloarchaeum isolated from saline soil.</title>
        <authorList>
            <person name="Duran-Viseras A."/>
            <person name="Sanchez-Porro C."/>
            <person name="Ventosa A."/>
        </authorList>
    </citation>
    <scope>NUCLEOTIDE SEQUENCE</scope>
    <source>
        <strain evidence="15">F15B</strain>
    </source>
</reference>
<keyword evidence="8" id="KW-0511">Multifunctional enzyme</keyword>